<keyword evidence="9 11" id="KW-0378">Hydrolase</keyword>
<dbReference type="AlphaFoldDB" id="A0A0Q9YHV6"/>
<evidence type="ECO:0000256" key="2">
    <source>
        <dbReference type="ARBA" id="ARBA00004065"/>
    </source>
</evidence>
<evidence type="ECO:0000256" key="3">
    <source>
        <dbReference type="ARBA" id="ARBA00005300"/>
    </source>
</evidence>
<gene>
    <name evidence="11 13" type="primary">rnhA</name>
    <name evidence="13" type="ORF">CC99x_00419</name>
</gene>
<protein>
    <recommendedName>
        <fullName evidence="5 11">Ribonuclease H</fullName>
        <shortName evidence="11">RNase H</shortName>
        <ecNumber evidence="5 11">3.1.26.4</ecNumber>
    </recommendedName>
</protein>
<evidence type="ECO:0000313" key="13">
    <source>
        <dbReference type="EMBL" id="KRG20198.1"/>
    </source>
</evidence>
<comment type="catalytic activity">
    <reaction evidence="1 11">
        <text>Endonucleolytic cleavage to 5'-phosphomonoester.</text>
        <dbReference type="EC" id="3.1.26.4"/>
    </reaction>
</comment>
<dbReference type="GO" id="GO:0043137">
    <property type="term" value="P:DNA replication, removal of RNA primer"/>
    <property type="evidence" value="ECO:0007669"/>
    <property type="project" value="TreeGrafter"/>
</dbReference>
<dbReference type="InterPro" id="IPR036397">
    <property type="entry name" value="RNaseH_sf"/>
</dbReference>
<dbReference type="HAMAP" id="MF_00042">
    <property type="entry name" value="RNase_H"/>
    <property type="match status" value="1"/>
</dbReference>
<dbReference type="PROSITE" id="PS50879">
    <property type="entry name" value="RNASE_H_1"/>
    <property type="match status" value="1"/>
</dbReference>
<comment type="cofactor">
    <cofactor evidence="11">
        <name>Mg(2+)</name>
        <dbReference type="ChEBI" id="CHEBI:18420"/>
    </cofactor>
    <text evidence="11">Binds 1 Mg(2+) ion per subunit. May bind a second metal ion at a regulatory site, or after substrate binding.</text>
</comment>
<evidence type="ECO:0000256" key="1">
    <source>
        <dbReference type="ARBA" id="ARBA00000077"/>
    </source>
</evidence>
<evidence type="ECO:0000256" key="6">
    <source>
        <dbReference type="ARBA" id="ARBA00022722"/>
    </source>
</evidence>
<dbReference type="InterPro" id="IPR012337">
    <property type="entry name" value="RNaseH-like_sf"/>
</dbReference>
<dbReference type="GO" id="GO:0000287">
    <property type="term" value="F:magnesium ion binding"/>
    <property type="evidence" value="ECO:0007669"/>
    <property type="project" value="UniProtKB-UniRule"/>
</dbReference>
<dbReference type="InterPro" id="IPR022892">
    <property type="entry name" value="RNaseHI"/>
</dbReference>
<name>A0A0Q9YHV6_9GAMM</name>
<dbReference type="InterPro" id="IPR050092">
    <property type="entry name" value="RNase_H"/>
</dbReference>
<evidence type="ECO:0000256" key="4">
    <source>
        <dbReference type="ARBA" id="ARBA00011245"/>
    </source>
</evidence>
<evidence type="ECO:0000256" key="7">
    <source>
        <dbReference type="ARBA" id="ARBA00022723"/>
    </source>
</evidence>
<feature type="binding site" evidence="11">
    <location>
        <position position="19"/>
    </location>
    <ligand>
        <name>Mg(2+)</name>
        <dbReference type="ChEBI" id="CHEBI:18420"/>
        <label>1</label>
    </ligand>
</feature>
<feature type="binding site" evidence="11">
    <location>
        <position position="79"/>
    </location>
    <ligand>
        <name>Mg(2+)</name>
        <dbReference type="ChEBI" id="CHEBI:18420"/>
        <label>1</label>
    </ligand>
</feature>
<feature type="binding site" evidence="11">
    <location>
        <position position="57"/>
    </location>
    <ligand>
        <name>Mg(2+)</name>
        <dbReference type="ChEBI" id="CHEBI:18420"/>
        <label>1</label>
    </ligand>
</feature>
<dbReference type="GO" id="GO:0005737">
    <property type="term" value="C:cytoplasm"/>
    <property type="evidence" value="ECO:0007669"/>
    <property type="project" value="UniProtKB-SubCell"/>
</dbReference>
<keyword evidence="6 11" id="KW-0540">Nuclease</keyword>
<evidence type="ECO:0000259" key="12">
    <source>
        <dbReference type="PROSITE" id="PS50879"/>
    </source>
</evidence>
<keyword evidence="10 11" id="KW-0460">Magnesium</keyword>
<dbReference type="PANTHER" id="PTHR10642:SF26">
    <property type="entry name" value="RIBONUCLEASE H1"/>
    <property type="match status" value="1"/>
</dbReference>
<comment type="caution">
    <text evidence="13">The sequence shown here is derived from an EMBL/GenBank/DDBJ whole genome shotgun (WGS) entry which is preliminary data.</text>
</comment>
<sequence length="157" mass="17820">MTNNEKSLNTMKQVTCYSDGACSGNPGPGGWAVLVRYKENEKIFSGGELNTTNNRMELLAAIEGLKALKESCKVVMVTDSEYVKNGITEWIAKWKQNGWRTANRKDVKNVDLWQLLDEQVQRHSVSWQWVKGHSGHPENERVDQAARDAVKTIRDKQ</sequence>
<dbReference type="InterPro" id="IPR002156">
    <property type="entry name" value="RNaseH_domain"/>
</dbReference>
<dbReference type="PANTHER" id="PTHR10642">
    <property type="entry name" value="RIBONUCLEASE H1"/>
    <property type="match status" value="1"/>
</dbReference>
<evidence type="ECO:0000256" key="8">
    <source>
        <dbReference type="ARBA" id="ARBA00022759"/>
    </source>
</evidence>
<evidence type="ECO:0000256" key="10">
    <source>
        <dbReference type="ARBA" id="ARBA00022842"/>
    </source>
</evidence>
<keyword evidence="7 11" id="KW-0479">Metal-binding</keyword>
<dbReference type="SUPFAM" id="SSF53098">
    <property type="entry name" value="Ribonuclease H-like"/>
    <property type="match status" value="1"/>
</dbReference>
<evidence type="ECO:0000256" key="5">
    <source>
        <dbReference type="ARBA" id="ARBA00012180"/>
    </source>
</evidence>
<reference evidence="13" key="1">
    <citation type="submission" date="2015-09" db="EMBL/GenBank/DDBJ databases">
        <title>Draft Genome Sequences of Two Novel Amoeba-resistant Intranuclear Bacteria, Candidatus Berkiella cookevillensis and Candidatus Berkiella aquae.</title>
        <authorList>
            <person name="Mehari Y.T."/>
            <person name="Arivett B.A."/>
            <person name="Farone A.L."/>
            <person name="Gunderson J.H."/>
            <person name="Farone M.B."/>
        </authorList>
    </citation>
    <scope>NUCLEOTIDE SEQUENCE [LARGE SCALE GENOMIC DNA]</scope>
    <source>
        <strain evidence="13">CC99</strain>
    </source>
</reference>
<dbReference type="FunFam" id="3.30.420.10:FF:000089">
    <property type="entry name" value="Ribonuclease H"/>
    <property type="match status" value="1"/>
</dbReference>
<dbReference type="EMBL" id="LKHV01000001">
    <property type="protein sequence ID" value="KRG20198.1"/>
    <property type="molecule type" value="Genomic_DNA"/>
</dbReference>
<keyword evidence="8 11" id="KW-0255">Endonuclease</keyword>
<evidence type="ECO:0000256" key="11">
    <source>
        <dbReference type="HAMAP-Rule" id="MF_00042"/>
    </source>
</evidence>
<organism evidence="13">
    <name type="scientific">Candidatus Berkiella cookevillensis</name>
    <dbReference type="NCBI Taxonomy" id="437022"/>
    <lineage>
        <taxon>Bacteria</taxon>
        <taxon>Pseudomonadati</taxon>
        <taxon>Pseudomonadota</taxon>
        <taxon>Gammaproteobacteria</taxon>
        <taxon>Candidatus Berkiellales</taxon>
        <taxon>Candidatus Berkiellaceae</taxon>
        <taxon>Candidatus Berkiella</taxon>
    </lineage>
</organism>
<proteinExistence type="inferred from homology"/>
<dbReference type="PATRIC" id="fig|1590042.3.peg.436"/>
<accession>A0A0Q9YHV6</accession>
<feature type="domain" description="RNase H type-1" evidence="12">
    <location>
        <begin position="10"/>
        <end position="151"/>
    </location>
</feature>
<dbReference type="GO" id="GO:0004523">
    <property type="term" value="F:RNA-DNA hybrid ribonuclease activity"/>
    <property type="evidence" value="ECO:0007669"/>
    <property type="project" value="UniProtKB-UniRule"/>
</dbReference>
<comment type="subunit">
    <text evidence="4 11">Monomer.</text>
</comment>
<feature type="binding site" evidence="11">
    <location>
        <position position="19"/>
    </location>
    <ligand>
        <name>Mg(2+)</name>
        <dbReference type="ChEBI" id="CHEBI:18420"/>
        <label>2</label>
    </ligand>
</feature>
<dbReference type="GO" id="GO:0003676">
    <property type="term" value="F:nucleic acid binding"/>
    <property type="evidence" value="ECO:0007669"/>
    <property type="project" value="InterPro"/>
</dbReference>
<evidence type="ECO:0000256" key="9">
    <source>
        <dbReference type="ARBA" id="ARBA00022801"/>
    </source>
</evidence>
<comment type="subcellular location">
    <subcellularLocation>
        <location evidence="11">Cytoplasm</location>
    </subcellularLocation>
</comment>
<keyword evidence="11" id="KW-0963">Cytoplasm</keyword>
<dbReference type="NCBIfam" id="NF001236">
    <property type="entry name" value="PRK00203.1"/>
    <property type="match status" value="1"/>
</dbReference>
<dbReference type="CDD" id="cd09278">
    <property type="entry name" value="RNase_HI_prokaryote_like"/>
    <property type="match status" value="1"/>
</dbReference>
<comment type="similarity">
    <text evidence="3 11">Belongs to the RNase H family.</text>
</comment>
<feature type="binding site" evidence="11">
    <location>
        <position position="143"/>
    </location>
    <ligand>
        <name>Mg(2+)</name>
        <dbReference type="ChEBI" id="CHEBI:18420"/>
        <label>2</label>
    </ligand>
</feature>
<dbReference type="Gene3D" id="3.30.420.10">
    <property type="entry name" value="Ribonuclease H-like superfamily/Ribonuclease H"/>
    <property type="match status" value="1"/>
</dbReference>
<dbReference type="STRING" id="437022.CC99x_00419"/>
<dbReference type="Pfam" id="PF00075">
    <property type="entry name" value="RNase_H"/>
    <property type="match status" value="1"/>
</dbReference>
<comment type="function">
    <text evidence="2 11">Endonuclease that specifically degrades the RNA of RNA-DNA hybrids.</text>
</comment>
<dbReference type="EC" id="3.1.26.4" evidence="5 11"/>